<dbReference type="InterPro" id="IPR006201">
    <property type="entry name" value="Neur_channel"/>
</dbReference>
<dbReference type="GO" id="GO:0099095">
    <property type="term" value="F:ligand-gated monoatomic anion channel activity"/>
    <property type="evidence" value="ECO:0007669"/>
    <property type="project" value="UniProtKB-ARBA"/>
</dbReference>
<keyword evidence="6" id="KW-0407">Ion channel</keyword>
<evidence type="ECO:0000256" key="2">
    <source>
        <dbReference type="ARBA" id="ARBA00004236"/>
    </source>
</evidence>
<dbReference type="GO" id="GO:0004888">
    <property type="term" value="F:transmembrane signaling receptor activity"/>
    <property type="evidence" value="ECO:0007669"/>
    <property type="project" value="InterPro"/>
</dbReference>
<evidence type="ECO:0000313" key="9">
    <source>
        <dbReference type="EMBL" id="RWS10596.1"/>
    </source>
</evidence>
<feature type="domain" description="Neurotransmitter-gated ion-channel transmembrane" evidence="8">
    <location>
        <begin position="125"/>
        <end position="213"/>
    </location>
</feature>
<evidence type="ECO:0000256" key="6">
    <source>
        <dbReference type="ARBA" id="ARBA00023303"/>
    </source>
</evidence>
<dbReference type="Gene3D" id="1.20.58.390">
    <property type="entry name" value="Neurotransmitter-gated ion-channel transmembrane domain"/>
    <property type="match status" value="1"/>
</dbReference>
<organism evidence="9 10">
    <name type="scientific">Dinothrombium tinctorium</name>
    <dbReference type="NCBI Taxonomy" id="1965070"/>
    <lineage>
        <taxon>Eukaryota</taxon>
        <taxon>Metazoa</taxon>
        <taxon>Ecdysozoa</taxon>
        <taxon>Arthropoda</taxon>
        <taxon>Chelicerata</taxon>
        <taxon>Arachnida</taxon>
        <taxon>Acari</taxon>
        <taxon>Acariformes</taxon>
        <taxon>Trombidiformes</taxon>
        <taxon>Prostigmata</taxon>
        <taxon>Anystina</taxon>
        <taxon>Parasitengona</taxon>
        <taxon>Trombidioidea</taxon>
        <taxon>Trombidiidae</taxon>
        <taxon>Dinothrombium</taxon>
    </lineage>
</organism>
<dbReference type="InterPro" id="IPR036734">
    <property type="entry name" value="Neur_chan_lig-bd_sf"/>
</dbReference>
<feature type="transmembrane region" description="Helical" evidence="7">
    <location>
        <begin position="122"/>
        <end position="141"/>
    </location>
</feature>
<dbReference type="PRINTS" id="PR00253">
    <property type="entry name" value="GABAARECEPTR"/>
</dbReference>
<dbReference type="GO" id="GO:0005254">
    <property type="term" value="F:chloride channel activity"/>
    <property type="evidence" value="ECO:0007669"/>
    <property type="project" value="UniProtKB-ARBA"/>
</dbReference>
<evidence type="ECO:0000256" key="7">
    <source>
        <dbReference type="SAM" id="Phobius"/>
    </source>
</evidence>
<dbReference type="InterPro" id="IPR006029">
    <property type="entry name" value="Neurotrans-gated_channel_TM"/>
</dbReference>
<keyword evidence="7" id="KW-0472">Membrane</keyword>
<dbReference type="OrthoDB" id="6511516at2759"/>
<comment type="subcellular location">
    <subcellularLocation>
        <location evidence="2">Cell membrane</location>
    </subcellularLocation>
    <subcellularLocation>
        <location evidence="1">Membrane</location>
        <topology evidence="1">Multi-pass membrane protein</topology>
    </subcellularLocation>
</comment>
<evidence type="ECO:0000313" key="10">
    <source>
        <dbReference type="Proteomes" id="UP000285301"/>
    </source>
</evidence>
<feature type="transmembrane region" description="Helical" evidence="7">
    <location>
        <begin position="184"/>
        <end position="206"/>
    </location>
</feature>
<dbReference type="InterPro" id="IPR006028">
    <property type="entry name" value="GABAA/Glycine_rcpt"/>
</dbReference>
<dbReference type="GO" id="GO:0005230">
    <property type="term" value="F:extracellular ligand-gated monoatomic ion channel activity"/>
    <property type="evidence" value="ECO:0007669"/>
    <property type="project" value="InterPro"/>
</dbReference>
<dbReference type="STRING" id="1965070.A0A443R5P8"/>
<sequence>MPSSVVQTEKLEVSQREEDDVCVILYRKRLAGTIACVMDLREYPIDQSIAVSNTDERVNYIWEDFTIHENAEASLLEHEMSEQKEIVTESLLGNSNLTFNYTKNFSILILTIKFRRNIANKFAGVYFPTIILVFTSFSTFWYGVDTTPERTTVGSSVILALVTMFGEVRVSLPPTQYINEIDKWMVASMLFVTLSMIEATVVDYIYDKNRLIVSQRQKIKKEVQVYSSPLKKWRKLSVNYKKAEERFWRLFQVKVNRDMPEYWPLQISTKIIQVRL</sequence>
<dbReference type="InterPro" id="IPR036719">
    <property type="entry name" value="Neuro-gated_channel_TM_sf"/>
</dbReference>
<dbReference type="InterPro" id="IPR038050">
    <property type="entry name" value="Neuro_actylchol_rec"/>
</dbReference>
<keyword evidence="5" id="KW-0406">Ion transport</keyword>
<dbReference type="EMBL" id="NCKU01002041">
    <property type="protein sequence ID" value="RWS10596.1"/>
    <property type="molecule type" value="Genomic_DNA"/>
</dbReference>
<keyword evidence="7" id="KW-1133">Transmembrane helix</keyword>
<evidence type="ECO:0000256" key="3">
    <source>
        <dbReference type="ARBA" id="ARBA00022448"/>
    </source>
</evidence>
<proteinExistence type="predicted"/>
<name>A0A443R5P8_9ACAR</name>
<dbReference type="Proteomes" id="UP000285301">
    <property type="component" value="Unassembled WGS sequence"/>
</dbReference>
<keyword evidence="10" id="KW-1185">Reference proteome</keyword>
<evidence type="ECO:0000259" key="8">
    <source>
        <dbReference type="Pfam" id="PF02932"/>
    </source>
</evidence>
<reference evidence="9 10" key="1">
    <citation type="journal article" date="2018" name="Gigascience">
        <title>Genomes of trombidid mites reveal novel predicted allergens and laterally-transferred genes associated with secondary metabolism.</title>
        <authorList>
            <person name="Dong X."/>
            <person name="Chaisiri K."/>
            <person name="Xia D."/>
            <person name="Armstrong S.D."/>
            <person name="Fang Y."/>
            <person name="Donnelly M.J."/>
            <person name="Kadowaki T."/>
            <person name="McGarry J.W."/>
            <person name="Darby A.C."/>
            <person name="Makepeace B.L."/>
        </authorList>
    </citation>
    <scope>NUCLEOTIDE SEQUENCE [LARGE SCALE GENOMIC DNA]</scope>
    <source>
        <strain evidence="9">UoL-WK</strain>
    </source>
</reference>
<keyword evidence="7" id="KW-0812">Transmembrane</keyword>
<dbReference type="GO" id="GO:0005886">
    <property type="term" value="C:plasma membrane"/>
    <property type="evidence" value="ECO:0007669"/>
    <property type="project" value="UniProtKB-SubCell"/>
</dbReference>
<dbReference type="Gene3D" id="2.70.170.10">
    <property type="entry name" value="Neurotransmitter-gated ion-channel ligand-binding domain"/>
    <property type="match status" value="1"/>
</dbReference>
<dbReference type="SUPFAM" id="SSF90112">
    <property type="entry name" value="Neurotransmitter-gated ion-channel transmembrane pore"/>
    <property type="match status" value="1"/>
</dbReference>
<evidence type="ECO:0000256" key="4">
    <source>
        <dbReference type="ARBA" id="ARBA00022475"/>
    </source>
</evidence>
<dbReference type="AlphaFoldDB" id="A0A443R5P8"/>
<comment type="caution">
    <text evidence="9">The sequence shown here is derived from an EMBL/GenBank/DDBJ whole genome shotgun (WGS) entry which is preliminary data.</text>
</comment>
<evidence type="ECO:0000256" key="5">
    <source>
        <dbReference type="ARBA" id="ARBA00023065"/>
    </source>
</evidence>
<accession>A0A443R5P8</accession>
<evidence type="ECO:0000256" key="1">
    <source>
        <dbReference type="ARBA" id="ARBA00004141"/>
    </source>
</evidence>
<keyword evidence="4" id="KW-1003">Cell membrane</keyword>
<dbReference type="Pfam" id="PF02932">
    <property type="entry name" value="Neur_chan_memb"/>
    <property type="match status" value="1"/>
</dbReference>
<dbReference type="PANTHER" id="PTHR18945">
    <property type="entry name" value="NEUROTRANSMITTER GATED ION CHANNEL"/>
    <property type="match status" value="1"/>
</dbReference>
<keyword evidence="9" id="KW-0675">Receptor</keyword>
<protein>
    <submittedName>
        <fullName evidence="9">Glycine receptor subunit alpha-2-like protein</fullName>
    </submittedName>
</protein>
<keyword evidence="3" id="KW-0813">Transport</keyword>
<gene>
    <name evidence="9" type="ORF">B4U79_18078</name>
</gene>